<evidence type="ECO:0000256" key="12">
    <source>
        <dbReference type="RuleBase" id="RU000461"/>
    </source>
</evidence>
<feature type="binding site" description="axial binding residue" evidence="11">
    <location>
        <position position="561"/>
    </location>
    <ligand>
        <name>heme</name>
        <dbReference type="ChEBI" id="CHEBI:30413"/>
    </ligand>
    <ligandPart>
        <name>Fe</name>
        <dbReference type="ChEBI" id="CHEBI:18248"/>
    </ligandPart>
</feature>
<evidence type="ECO:0000256" key="13">
    <source>
        <dbReference type="SAM" id="MobiDB-lite"/>
    </source>
</evidence>
<dbReference type="GO" id="GO:0006629">
    <property type="term" value="P:lipid metabolic process"/>
    <property type="evidence" value="ECO:0007669"/>
    <property type="project" value="UniProtKB-ARBA"/>
</dbReference>
<keyword evidence="7 12" id="KW-0560">Oxidoreductase</keyword>
<accession>A0A4U6W3E3</accession>
<keyword evidence="8 11" id="KW-0408">Iron</keyword>
<dbReference type="PRINTS" id="PR00385">
    <property type="entry name" value="P450"/>
</dbReference>
<evidence type="ECO:0000313" key="14">
    <source>
        <dbReference type="EMBL" id="TKW36532.1"/>
    </source>
</evidence>
<dbReference type="GO" id="GO:0016020">
    <property type="term" value="C:membrane"/>
    <property type="evidence" value="ECO:0007669"/>
    <property type="project" value="UniProtKB-SubCell"/>
</dbReference>
<dbReference type="InterPro" id="IPR002401">
    <property type="entry name" value="Cyt_P450_E_grp-I"/>
</dbReference>
<dbReference type="PANTHER" id="PTHR24282:SF36">
    <property type="entry name" value="CYTOCHROME P450 714A1-RELATED"/>
    <property type="match status" value="1"/>
</dbReference>
<evidence type="ECO:0000256" key="3">
    <source>
        <dbReference type="ARBA" id="ARBA00022617"/>
    </source>
</evidence>
<comment type="subcellular location">
    <subcellularLocation>
        <location evidence="1">Membrane</location>
    </subcellularLocation>
</comment>
<evidence type="ECO:0000256" key="6">
    <source>
        <dbReference type="ARBA" id="ARBA00022989"/>
    </source>
</evidence>
<evidence type="ECO:0000256" key="7">
    <source>
        <dbReference type="ARBA" id="ARBA00023002"/>
    </source>
</evidence>
<evidence type="ECO:0000256" key="9">
    <source>
        <dbReference type="ARBA" id="ARBA00023033"/>
    </source>
</evidence>
<keyword evidence="5 11" id="KW-0479">Metal-binding</keyword>
<dbReference type="PRINTS" id="PR00463">
    <property type="entry name" value="EP450I"/>
</dbReference>
<evidence type="ECO:0000256" key="11">
    <source>
        <dbReference type="PIRSR" id="PIRSR602401-1"/>
    </source>
</evidence>
<dbReference type="PROSITE" id="PS00086">
    <property type="entry name" value="CYTOCHROME_P450"/>
    <property type="match status" value="1"/>
</dbReference>
<dbReference type="PANTHER" id="PTHR24282">
    <property type="entry name" value="CYTOCHROME P450 FAMILY MEMBER"/>
    <property type="match status" value="1"/>
</dbReference>
<evidence type="ECO:0000256" key="10">
    <source>
        <dbReference type="ARBA" id="ARBA00023136"/>
    </source>
</evidence>
<evidence type="ECO:0000256" key="5">
    <source>
        <dbReference type="ARBA" id="ARBA00022723"/>
    </source>
</evidence>
<dbReference type="InterPro" id="IPR050665">
    <property type="entry name" value="Cytochrome_P450_Monooxygen"/>
</dbReference>
<protein>
    <recommendedName>
        <fullName evidence="16">Cytochrome P450</fullName>
    </recommendedName>
</protein>
<keyword evidence="9 12" id="KW-0503">Monooxygenase</keyword>
<dbReference type="GO" id="GO:0004497">
    <property type="term" value="F:monooxygenase activity"/>
    <property type="evidence" value="ECO:0007669"/>
    <property type="project" value="UniProtKB-KW"/>
</dbReference>
<comment type="cofactor">
    <cofactor evidence="11">
        <name>heme</name>
        <dbReference type="ChEBI" id="CHEBI:30413"/>
    </cofactor>
</comment>
<gene>
    <name evidence="14" type="ORF">SEVIR_2G446500v2</name>
</gene>
<sequence length="619" mass="67836">MGGSIALPAPDIWRNERPPRSTPRPGIYERARLRDARSNSIPSPHDSPAVAVCAHTLTHIDRYVAATASYYVVVVRRKRRTYCRSREGGERGSEMEVEVAAKVAAGLCCVGAITLALYLYHALWLAPERVRAALREQGIAGPRPSFPYGNRAEMRQAAADAKQAAAAASQRGSIVHDYRPALFPHYERWRKEYGPVFTYSIGNMVFLHASRADVVRNLGLCVSLDLGKSSYMKVTHRPLFGDGILKSSGEAWAYQRRLIAPEFFPDKVRGMVDLMVGSATALVESWEDRIISRDNNGGGGGLELKIDDDIRAYSADVISRTCFGSSYVKGKEIFAMIRELQKTVSKPNLLAEMTGLSSLPTRANRAAWRLNRQVSRLVLDVVRESGNDDRNLLSAMLRSAASSGGSVAAEDFIVDNCKNIYFAGYETTAVTAAWCLMLLALHPEWQCRVREEVRHACAGAGAAPDFTSLQRMKKLTMVIQETLRLYPAGSVLSRQALRGVTLGGVRVPAGVNIYVPVSTVHLDPALWGADAREFHPDRFAGARAPPPPHAYLPFGAGARTCLGQSFAMAELKVLLALVLSKFELSLSPAYVHSPALRLIVEPEHGVRLVLKSVVEPRSS</sequence>
<keyword evidence="10" id="KW-0472">Membrane</keyword>
<dbReference type="GO" id="GO:0005506">
    <property type="term" value="F:iron ion binding"/>
    <property type="evidence" value="ECO:0007669"/>
    <property type="project" value="InterPro"/>
</dbReference>
<feature type="region of interest" description="Disordered" evidence="13">
    <location>
        <begin position="1"/>
        <end position="26"/>
    </location>
</feature>
<keyword evidence="4" id="KW-0812">Transmembrane</keyword>
<reference evidence="14" key="1">
    <citation type="submission" date="2019-03" db="EMBL/GenBank/DDBJ databases">
        <title>WGS assembly of Setaria viridis.</title>
        <authorList>
            <person name="Huang P."/>
            <person name="Jenkins J."/>
            <person name="Grimwood J."/>
            <person name="Barry K."/>
            <person name="Healey A."/>
            <person name="Mamidi S."/>
            <person name="Sreedasyam A."/>
            <person name="Shu S."/>
            <person name="Feldman M."/>
            <person name="Wu J."/>
            <person name="Yu Y."/>
            <person name="Chen C."/>
            <person name="Johnson J."/>
            <person name="Rokhsar D."/>
            <person name="Baxter I."/>
            <person name="Schmutz J."/>
            <person name="Brutnell T."/>
            <person name="Kellogg E."/>
        </authorList>
    </citation>
    <scope>NUCLEOTIDE SEQUENCE [LARGE SCALE GENOMIC DNA]</scope>
</reference>
<dbReference type="GO" id="GO:0016705">
    <property type="term" value="F:oxidoreductase activity, acting on paired donors, with incorporation or reduction of molecular oxygen"/>
    <property type="evidence" value="ECO:0007669"/>
    <property type="project" value="InterPro"/>
</dbReference>
<dbReference type="InterPro" id="IPR001128">
    <property type="entry name" value="Cyt_P450"/>
</dbReference>
<evidence type="ECO:0008006" key="16">
    <source>
        <dbReference type="Google" id="ProtNLM"/>
    </source>
</evidence>
<keyword evidence="6" id="KW-1133">Transmembrane helix</keyword>
<dbReference type="Pfam" id="PF00067">
    <property type="entry name" value="p450"/>
    <property type="match status" value="1"/>
</dbReference>
<dbReference type="AlphaFoldDB" id="A0A4U6W3E3"/>
<comment type="similarity">
    <text evidence="2 12">Belongs to the cytochrome P450 family.</text>
</comment>
<dbReference type="OMA" id="NMVFLHV"/>
<dbReference type="GO" id="GO:0020037">
    <property type="term" value="F:heme binding"/>
    <property type="evidence" value="ECO:0007669"/>
    <property type="project" value="InterPro"/>
</dbReference>
<dbReference type="Gene3D" id="1.10.630.10">
    <property type="entry name" value="Cytochrome P450"/>
    <property type="match status" value="1"/>
</dbReference>
<evidence type="ECO:0000256" key="2">
    <source>
        <dbReference type="ARBA" id="ARBA00010617"/>
    </source>
</evidence>
<evidence type="ECO:0000256" key="4">
    <source>
        <dbReference type="ARBA" id="ARBA00022692"/>
    </source>
</evidence>
<evidence type="ECO:0000256" key="8">
    <source>
        <dbReference type="ARBA" id="ARBA00023004"/>
    </source>
</evidence>
<organism evidence="14 15">
    <name type="scientific">Setaria viridis</name>
    <name type="common">Green bristlegrass</name>
    <name type="synonym">Setaria italica subsp. viridis</name>
    <dbReference type="NCBI Taxonomy" id="4556"/>
    <lineage>
        <taxon>Eukaryota</taxon>
        <taxon>Viridiplantae</taxon>
        <taxon>Streptophyta</taxon>
        <taxon>Embryophyta</taxon>
        <taxon>Tracheophyta</taxon>
        <taxon>Spermatophyta</taxon>
        <taxon>Magnoliopsida</taxon>
        <taxon>Liliopsida</taxon>
        <taxon>Poales</taxon>
        <taxon>Poaceae</taxon>
        <taxon>PACMAD clade</taxon>
        <taxon>Panicoideae</taxon>
        <taxon>Panicodae</taxon>
        <taxon>Paniceae</taxon>
        <taxon>Cenchrinae</taxon>
        <taxon>Setaria</taxon>
    </lineage>
</organism>
<dbReference type="InterPro" id="IPR036396">
    <property type="entry name" value="Cyt_P450_sf"/>
</dbReference>
<dbReference type="SUPFAM" id="SSF48264">
    <property type="entry name" value="Cytochrome P450"/>
    <property type="match status" value="1"/>
</dbReference>
<evidence type="ECO:0000313" key="15">
    <source>
        <dbReference type="Proteomes" id="UP000298652"/>
    </source>
</evidence>
<proteinExistence type="inferred from homology"/>
<name>A0A4U6W3E3_SETVI</name>
<dbReference type="Gramene" id="TKW36532">
    <property type="protein sequence ID" value="TKW36532"/>
    <property type="gene ID" value="SEVIR_2G446500v2"/>
</dbReference>
<evidence type="ECO:0000256" key="1">
    <source>
        <dbReference type="ARBA" id="ARBA00004370"/>
    </source>
</evidence>
<dbReference type="EMBL" id="CM016553">
    <property type="protein sequence ID" value="TKW36532.1"/>
    <property type="molecule type" value="Genomic_DNA"/>
</dbReference>
<dbReference type="Proteomes" id="UP000298652">
    <property type="component" value="Chromosome 2"/>
</dbReference>
<dbReference type="InterPro" id="IPR017972">
    <property type="entry name" value="Cyt_P450_CS"/>
</dbReference>
<keyword evidence="3 11" id="KW-0349">Heme</keyword>
<keyword evidence="15" id="KW-1185">Reference proteome</keyword>